<proteinExistence type="predicted"/>
<accession>A0ABQ4NXE2</accession>
<feature type="region of interest" description="Disordered" evidence="1">
    <location>
        <begin position="43"/>
        <end position="128"/>
    </location>
</feature>
<dbReference type="Proteomes" id="UP000773469">
    <property type="component" value="Unassembled WGS sequence"/>
</dbReference>
<name>A0ABQ4NXE2_SHECO</name>
<evidence type="ECO:0000313" key="2">
    <source>
        <dbReference type="EMBL" id="GIU38940.1"/>
    </source>
</evidence>
<reference evidence="2 3" key="1">
    <citation type="submission" date="2021-05" db="EMBL/GenBank/DDBJ databases">
        <title>Molecular characterization for Shewanella algae harboring chromosomal blaOXA-55-like strains isolated from clinical and environment sample.</title>
        <authorList>
            <person name="Ohama Y."/>
            <person name="Aoki K."/>
            <person name="Harada S."/>
            <person name="Moriya K."/>
            <person name="Ishii Y."/>
            <person name="Tateda K."/>
        </authorList>
    </citation>
    <scope>NUCLEOTIDE SEQUENCE [LARGE SCALE GENOMIC DNA]</scope>
    <source>
        <strain evidence="2 3">MBTL60-118</strain>
    </source>
</reference>
<organism evidence="2 3">
    <name type="scientific">Shewanella colwelliana</name>
    <name type="common">Alteromonas colwelliana</name>
    <dbReference type="NCBI Taxonomy" id="23"/>
    <lineage>
        <taxon>Bacteria</taxon>
        <taxon>Pseudomonadati</taxon>
        <taxon>Pseudomonadota</taxon>
        <taxon>Gammaproteobacteria</taxon>
        <taxon>Alteromonadales</taxon>
        <taxon>Shewanellaceae</taxon>
        <taxon>Shewanella</taxon>
    </lineage>
</organism>
<dbReference type="EMBL" id="BPEU01000007">
    <property type="protein sequence ID" value="GIU38940.1"/>
    <property type="molecule type" value="Genomic_DNA"/>
</dbReference>
<comment type="caution">
    <text evidence="2">The sequence shown here is derived from an EMBL/GenBank/DDBJ whole genome shotgun (WGS) entry which is preliminary data.</text>
</comment>
<evidence type="ECO:0000313" key="3">
    <source>
        <dbReference type="Proteomes" id="UP000773469"/>
    </source>
</evidence>
<evidence type="ECO:0000256" key="1">
    <source>
        <dbReference type="SAM" id="MobiDB-lite"/>
    </source>
</evidence>
<feature type="compositionally biased region" description="Polar residues" evidence="1">
    <location>
        <begin position="43"/>
        <end position="55"/>
    </location>
</feature>
<gene>
    <name evidence="2" type="ORF">TUM3794_12480</name>
</gene>
<sequence length="128" mass="13210">MNKAVGLIVVLGLIGAVWLMTSNKADETTETLQNAEAMPLVSSLASDPSVSQPTTEAKHLKQPSANQAEVSVQADAELVNQAQPIQQAPNAQRAPSAGGVESNDHRLPAPNDAPISAPVSMPSPKPGN</sequence>
<feature type="compositionally biased region" description="Low complexity" evidence="1">
    <location>
        <begin position="81"/>
        <end position="95"/>
    </location>
</feature>
<dbReference type="RefSeq" id="WP_220756586.1">
    <property type="nucleotide sequence ID" value="NZ_BPEU01000007.1"/>
</dbReference>
<protein>
    <submittedName>
        <fullName evidence="2">Uncharacterized protein</fullName>
    </submittedName>
</protein>
<keyword evidence="3" id="KW-1185">Reference proteome</keyword>